<dbReference type="PROSITE" id="PS50893">
    <property type="entry name" value="ABC_TRANSPORTER_2"/>
    <property type="match status" value="1"/>
</dbReference>
<dbReference type="InterPro" id="IPR003439">
    <property type="entry name" value="ABC_transporter-like_ATP-bd"/>
</dbReference>
<dbReference type="AlphaFoldDB" id="A0A415J4I2"/>
<dbReference type="SMART" id="SM00382">
    <property type="entry name" value="AAA"/>
    <property type="match status" value="1"/>
</dbReference>
<dbReference type="SUPFAM" id="SSF52540">
    <property type="entry name" value="P-loop containing nucleoside triphosphate hydrolases"/>
    <property type="match status" value="1"/>
</dbReference>
<evidence type="ECO:0000256" key="2">
    <source>
        <dbReference type="ARBA" id="ARBA00022741"/>
    </source>
</evidence>
<proteinExistence type="predicted"/>
<gene>
    <name evidence="4" type="ORF">CHCC16736_1632</name>
</gene>
<organism evidence="4 5">
    <name type="scientific">Bacillus licheniformis</name>
    <dbReference type="NCBI Taxonomy" id="1402"/>
    <lineage>
        <taxon>Bacteria</taxon>
        <taxon>Bacillati</taxon>
        <taxon>Bacillota</taxon>
        <taxon>Bacilli</taxon>
        <taxon>Bacillales</taxon>
        <taxon>Bacillaceae</taxon>
        <taxon>Bacillus</taxon>
    </lineage>
</organism>
<comment type="caution">
    <text evidence="4">The sequence shown here is derived from an EMBL/GenBank/DDBJ whole genome shotgun (WGS) entry which is preliminary data.</text>
</comment>
<dbReference type="CDD" id="cd03230">
    <property type="entry name" value="ABC_DR_subfamily_A"/>
    <property type="match status" value="1"/>
</dbReference>
<dbReference type="GO" id="GO:0016887">
    <property type="term" value="F:ATP hydrolysis activity"/>
    <property type="evidence" value="ECO:0007669"/>
    <property type="project" value="InterPro"/>
</dbReference>
<keyword evidence="3 4" id="KW-0067">ATP-binding</keyword>
<evidence type="ECO:0000256" key="1">
    <source>
        <dbReference type="ARBA" id="ARBA00022448"/>
    </source>
</evidence>
<dbReference type="PANTHER" id="PTHR42939">
    <property type="entry name" value="ABC TRANSPORTER ATP-BINDING PROTEIN ALBC-RELATED"/>
    <property type="match status" value="1"/>
</dbReference>
<evidence type="ECO:0000256" key="3">
    <source>
        <dbReference type="ARBA" id="ARBA00022840"/>
    </source>
</evidence>
<dbReference type="Gene3D" id="3.40.50.300">
    <property type="entry name" value="P-loop containing nucleotide triphosphate hydrolases"/>
    <property type="match status" value="1"/>
</dbReference>
<dbReference type="InterPro" id="IPR051782">
    <property type="entry name" value="ABC_Transporter_VariousFunc"/>
</dbReference>
<dbReference type="Proteomes" id="UP000435910">
    <property type="component" value="Unassembled WGS sequence"/>
</dbReference>
<dbReference type="EMBL" id="NILC01000014">
    <property type="protein sequence ID" value="TWL30598.1"/>
    <property type="molecule type" value="Genomic_DNA"/>
</dbReference>
<sequence length="294" mass="33891">MMDNVIELRHVHKSFDGFQLKDFSMNVKKGFITGFIGGNGVGKSTTIKLIMNLLQPDSGTITVFGMNYKEHEKEIKQRIGFVFDSNIFYEHLTLAEMKDIVKRSYVNWDEQVFNDYVNTFNLPLTKKIKTFSKGMIMKASLTVALSHHAELIIMDEPTSGLDPIFRRELLEILHQLMQDGDKTIFFSTHITTDLDKIADYITFIDKGEHIFTKDFYEIEEQYAIVKGGMELLDRETEQEFIAVRKSTHGFEALTANKSRTEKIFGDMALIEKPTLEDIMFYTKKGAKEHVQLNS</sequence>
<dbReference type="InterPro" id="IPR003593">
    <property type="entry name" value="AAA+_ATPase"/>
</dbReference>
<evidence type="ECO:0000313" key="4">
    <source>
        <dbReference type="EMBL" id="TWL30598.1"/>
    </source>
</evidence>
<dbReference type="Pfam" id="PF00005">
    <property type="entry name" value="ABC_tran"/>
    <property type="match status" value="1"/>
</dbReference>
<reference evidence="4 5" key="1">
    <citation type="submission" date="2019-06" db="EMBL/GenBank/DDBJ databases">
        <title>Genome sequence analysis of &gt;100 Bacillus licheniformis strains suggests intrinsic resistance to this species.</title>
        <authorList>
            <person name="Wels M."/>
            <person name="Siezen R.J."/>
            <person name="Johansen E."/>
            <person name="Stuer-Lauridsen B."/>
            <person name="Bjerre K."/>
            <person name="Nielsen B.K.K."/>
        </authorList>
    </citation>
    <scope>NUCLEOTIDE SEQUENCE [LARGE SCALE GENOMIC DNA]</scope>
    <source>
        <strain evidence="4 5">BAC-16736</strain>
    </source>
</reference>
<name>A0A415J4I2_BACLI</name>
<dbReference type="InterPro" id="IPR027417">
    <property type="entry name" value="P-loop_NTPase"/>
</dbReference>
<dbReference type="PANTHER" id="PTHR42939:SF3">
    <property type="entry name" value="ABC TRANSPORTER ATP-BINDING COMPONENT"/>
    <property type="match status" value="1"/>
</dbReference>
<keyword evidence="2" id="KW-0547">Nucleotide-binding</keyword>
<dbReference type="GO" id="GO:0005524">
    <property type="term" value="F:ATP binding"/>
    <property type="evidence" value="ECO:0007669"/>
    <property type="project" value="UniProtKB-KW"/>
</dbReference>
<evidence type="ECO:0000313" key="5">
    <source>
        <dbReference type="Proteomes" id="UP000435910"/>
    </source>
</evidence>
<accession>A0A415J4I2</accession>
<protein>
    <submittedName>
        <fullName evidence="4">ABC transporter ATP-binding protein YtrB</fullName>
    </submittedName>
</protein>
<keyword evidence="1" id="KW-0813">Transport</keyword>